<dbReference type="GO" id="GO:0005737">
    <property type="term" value="C:cytoplasm"/>
    <property type="evidence" value="ECO:0007669"/>
    <property type="project" value="TreeGrafter"/>
</dbReference>
<dbReference type="Gene3D" id="3.90.79.10">
    <property type="entry name" value="Nucleoside Triphosphate Pyrophosphohydrolase"/>
    <property type="match status" value="1"/>
</dbReference>
<evidence type="ECO:0000259" key="3">
    <source>
        <dbReference type="PROSITE" id="PS51462"/>
    </source>
</evidence>
<accession>A0A6C0BUL8</accession>
<dbReference type="EMBL" id="MN739246">
    <property type="protein sequence ID" value="QHS95269.1"/>
    <property type="molecule type" value="Genomic_DNA"/>
</dbReference>
<evidence type="ECO:0000259" key="2">
    <source>
        <dbReference type="PROSITE" id="PS50158"/>
    </source>
</evidence>
<organism evidence="4">
    <name type="scientific">viral metagenome</name>
    <dbReference type="NCBI Taxonomy" id="1070528"/>
    <lineage>
        <taxon>unclassified sequences</taxon>
        <taxon>metagenomes</taxon>
        <taxon>organismal metagenomes</taxon>
    </lineage>
</organism>
<dbReference type="PANTHER" id="PTHR23114:SF17">
    <property type="entry name" value="M7GPPPN-MRNA HYDROLASE"/>
    <property type="match status" value="1"/>
</dbReference>
<dbReference type="InterPro" id="IPR000086">
    <property type="entry name" value="NUDIX_hydrolase_dom"/>
</dbReference>
<dbReference type="InterPro" id="IPR020084">
    <property type="entry name" value="NUDIX_hydrolase_CS"/>
</dbReference>
<dbReference type="PROSITE" id="PS50158">
    <property type="entry name" value="ZF_CCHC"/>
    <property type="match status" value="1"/>
</dbReference>
<evidence type="ECO:0000256" key="1">
    <source>
        <dbReference type="ARBA" id="ARBA00022801"/>
    </source>
</evidence>
<dbReference type="SUPFAM" id="SSF55811">
    <property type="entry name" value="Nudix"/>
    <property type="match status" value="1"/>
</dbReference>
<dbReference type="PROSITE" id="PS51462">
    <property type="entry name" value="NUDIX"/>
    <property type="match status" value="1"/>
</dbReference>
<name>A0A6C0BUL8_9ZZZZ</name>
<reference evidence="4" key="1">
    <citation type="journal article" date="2020" name="Nature">
        <title>Giant virus diversity and host interactions through global metagenomics.</title>
        <authorList>
            <person name="Schulz F."/>
            <person name="Roux S."/>
            <person name="Paez-Espino D."/>
            <person name="Jungbluth S."/>
            <person name="Walsh D.A."/>
            <person name="Denef V.J."/>
            <person name="McMahon K.D."/>
            <person name="Konstantinidis K.T."/>
            <person name="Eloe-Fadrosh E.A."/>
            <person name="Kyrpides N.C."/>
            <person name="Woyke T."/>
        </authorList>
    </citation>
    <scope>NUCLEOTIDE SEQUENCE</scope>
    <source>
        <strain evidence="4">GVMAG-M-3300018428-35</strain>
    </source>
</reference>
<protein>
    <recommendedName>
        <fullName evidence="5">Nudix hydrolase domain-containing protein</fullName>
    </recommendedName>
</protein>
<evidence type="ECO:0008006" key="5">
    <source>
        <dbReference type="Google" id="ProtNLM"/>
    </source>
</evidence>
<dbReference type="GO" id="GO:0016787">
    <property type="term" value="F:hydrolase activity"/>
    <property type="evidence" value="ECO:0007669"/>
    <property type="project" value="UniProtKB-KW"/>
</dbReference>
<keyword evidence="1" id="KW-0378">Hydrolase</keyword>
<proteinExistence type="predicted"/>
<dbReference type="GO" id="GO:0003676">
    <property type="term" value="F:nucleic acid binding"/>
    <property type="evidence" value="ECO:0007669"/>
    <property type="project" value="InterPro"/>
</dbReference>
<feature type="domain" description="Nudix hydrolase" evidence="3">
    <location>
        <begin position="20"/>
        <end position="261"/>
    </location>
</feature>
<feature type="domain" description="CCHC-type" evidence="2">
    <location>
        <begin position="5"/>
        <end position="20"/>
    </location>
</feature>
<dbReference type="Pfam" id="PF00293">
    <property type="entry name" value="NUDIX"/>
    <property type="match status" value="1"/>
</dbReference>
<dbReference type="InterPro" id="IPR015797">
    <property type="entry name" value="NUDIX_hydrolase-like_dom_sf"/>
</dbReference>
<dbReference type="PROSITE" id="PS00893">
    <property type="entry name" value="NUDIX_BOX"/>
    <property type="match status" value="1"/>
</dbReference>
<dbReference type="PANTHER" id="PTHR23114">
    <property type="entry name" value="M7GPPPN-MRNA HYDROLASE"/>
    <property type="match status" value="1"/>
</dbReference>
<sequence length="272" mass="32613">MNIYCNNCGSTSHMSRNCKNPVTSYGILLFRIDNKIPKILMINRKDSLCYIDFLRGKYSINNYKYIQILIDKCSLGEKKKLIEKEYIDLWKELWVVDELNVKFTNDFTKGREKFNKLKEGFFCEKLNKNIDINYFIENSKTNYSNPEWEFPKGRRNNYESNKNCAIRELEEETGYNISDYELIINIKPYSENYVGENKVRYKHIYYIGRLLNEGKKTVIDTNNLDQCLEVSDIKWLSKDECLKYIRQYHKTRIILIQNIFTMIDKLNDYLLI</sequence>
<dbReference type="InterPro" id="IPR001878">
    <property type="entry name" value="Znf_CCHC"/>
</dbReference>
<evidence type="ECO:0000313" key="4">
    <source>
        <dbReference type="EMBL" id="QHS95269.1"/>
    </source>
</evidence>
<dbReference type="GO" id="GO:0008270">
    <property type="term" value="F:zinc ion binding"/>
    <property type="evidence" value="ECO:0007669"/>
    <property type="project" value="InterPro"/>
</dbReference>
<dbReference type="AlphaFoldDB" id="A0A6C0BUL8"/>